<dbReference type="EMBL" id="AB372121">
    <property type="protein sequence ID" value="BAM75620.1"/>
    <property type="molecule type" value="Genomic_DNA"/>
</dbReference>
<evidence type="ECO:0000313" key="1">
    <source>
        <dbReference type="EMBL" id="BAM75620.1"/>
    </source>
</evidence>
<organism evidence="1">
    <name type="scientific">uncultured microorganism</name>
    <dbReference type="NCBI Taxonomy" id="358574"/>
    <lineage>
        <taxon>unclassified sequences</taxon>
        <taxon>environmental samples</taxon>
    </lineage>
</organism>
<accession>L8B1F7</accession>
<proteinExistence type="predicted"/>
<dbReference type="AlphaFoldDB" id="L8B1F7"/>
<reference evidence="1" key="1">
    <citation type="submission" date="2007-12" db="EMBL/GenBank/DDBJ databases">
        <title>Phylogenetic prediction and protein expressional analysis in the genetic information detected from deep-sea hydrothermal vent in Suiyo seamount.</title>
        <authorList>
            <person name="Sasaki M."/>
            <person name="Tsujimura M."/>
            <person name="Zhang Z."/>
            <person name="Akutsu J."/>
            <person name="Tajima H."/>
            <person name="Kawarabayasi Y."/>
        </authorList>
    </citation>
    <scope>NUCLEOTIDE SEQUENCE</scope>
</reference>
<protein>
    <submittedName>
        <fullName evidence="1">Uncharacterized protein</fullName>
    </submittedName>
</protein>
<name>L8B1F7_9ZZZZ</name>
<sequence length="101" mass="11509">MVERKKHLANVAFGGAWSEQIIEDDALESVMSVLRKACEECADRDVSDRDLMDALNYVRINVEKGPMLVSGFQKALLEPNPTIRQESVKRYVNMIFTWAGY</sequence>